<accession>A0A2W1LFG7</accession>
<keyword evidence="10" id="KW-1185">Reference proteome</keyword>
<evidence type="ECO:0000256" key="1">
    <source>
        <dbReference type="ARBA" id="ARBA00004651"/>
    </source>
</evidence>
<evidence type="ECO:0000256" key="5">
    <source>
        <dbReference type="ARBA" id="ARBA00022989"/>
    </source>
</evidence>
<comment type="subcellular location">
    <subcellularLocation>
        <location evidence="1">Cell membrane</location>
        <topology evidence="1">Multi-pass membrane protein</topology>
    </subcellularLocation>
</comment>
<dbReference type="InterPro" id="IPR050171">
    <property type="entry name" value="MFS_Transporters"/>
</dbReference>
<dbReference type="InterPro" id="IPR005829">
    <property type="entry name" value="Sugar_transporter_CS"/>
</dbReference>
<dbReference type="Proteomes" id="UP000249522">
    <property type="component" value="Unassembled WGS sequence"/>
</dbReference>
<dbReference type="EMBL" id="QKRB01000036">
    <property type="protein sequence ID" value="PZD96790.1"/>
    <property type="molecule type" value="Genomic_DNA"/>
</dbReference>
<dbReference type="GO" id="GO:0005886">
    <property type="term" value="C:plasma membrane"/>
    <property type="evidence" value="ECO:0007669"/>
    <property type="project" value="UniProtKB-SubCell"/>
</dbReference>
<dbReference type="Gene3D" id="1.20.1250.20">
    <property type="entry name" value="MFS general substrate transporter like domains"/>
    <property type="match status" value="1"/>
</dbReference>
<comment type="caution">
    <text evidence="9">The sequence shown here is derived from an EMBL/GenBank/DDBJ whole genome shotgun (WGS) entry which is preliminary data.</text>
</comment>
<feature type="transmembrane region" description="Helical" evidence="7">
    <location>
        <begin position="391"/>
        <end position="408"/>
    </location>
</feature>
<evidence type="ECO:0000313" key="10">
    <source>
        <dbReference type="Proteomes" id="UP000249522"/>
    </source>
</evidence>
<keyword evidence="3" id="KW-1003">Cell membrane</keyword>
<keyword evidence="5 7" id="KW-1133">Transmembrane helix</keyword>
<evidence type="ECO:0000256" key="4">
    <source>
        <dbReference type="ARBA" id="ARBA00022692"/>
    </source>
</evidence>
<name>A0A2W1LFG7_9BACL</name>
<feature type="transmembrane region" description="Helical" evidence="7">
    <location>
        <begin position="41"/>
        <end position="62"/>
    </location>
</feature>
<dbReference type="AlphaFoldDB" id="A0A2W1LFG7"/>
<evidence type="ECO:0000256" key="6">
    <source>
        <dbReference type="ARBA" id="ARBA00023136"/>
    </source>
</evidence>
<dbReference type="GO" id="GO:0022857">
    <property type="term" value="F:transmembrane transporter activity"/>
    <property type="evidence" value="ECO:0007669"/>
    <property type="project" value="InterPro"/>
</dbReference>
<keyword evidence="6 7" id="KW-0472">Membrane</keyword>
<evidence type="ECO:0000313" key="9">
    <source>
        <dbReference type="EMBL" id="PZD96790.1"/>
    </source>
</evidence>
<dbReference type="InterPro" id="IPR020846">
    <property type="entry name" value="MFS_dom"/>
</dbReference>
<dbReference type="Pfam" id="PF07690">
    <property type="entry name" value="MFS_1"/>
    <property type="match status" value="1"/>
</dbReference>
<proteinExistence type="predicted"/>
<reference evidence="9 10" key="1">
    <citation type="submission" date="2018-06" db="EMBL/GenBank/DDBJ databases">
        <title>Paenibacillus imtechensis sp. nov.</title>
        <authorList>
            <person name="Pinnaka A.K."/>
            <person name="Singh H."/>
            <person name="Kaur M."/>
        </authorList>
    </citation>
    <scope>NUCLEOTIDE SEQUENCE [LARGE SCALE GENOMIC DNA]</scope>
    <source>
        <strain evidence="9 10">SMB1</strain>
    </source>
</reference>
<feature type="transmembrane region" description="Helical" evidence="7">
    <location>
        <begin position="98"/>
        <end position="120"/>
    </location>
</feature>
<dbReference type="PROSITE" id="PS50850">
    <property type="entry name" value="MFS"/>
    <property type="match status" value="1"/>
</dbReference>
<feature type="transmembrane region" description="Helical" evidence="7">
    <location>
        <begin position="267"/>
        <end position="289"/>
    </location>
</feature>
<dbReference type="InterPro" id="IPR011701">
    <property type="entry name" value="MFS"/>
</dbReference>
<feature type="transmembrane region" description="Helical" evidence="7">
    <location>
        <begin position="12"/>
        <end position="35"/>
    </location>
</feature>
<sequence length="428" mass="47375">MGFSQLHPNIKLRVATIFFNTLTSNMVFPFMTIYFANTIGLTYTSLVVSIAIIVNFIAGILGGYYADRLGRKKVMLVADGAKFLTFLLMALSNSPWTFLPVLTLIGFLLNSVCTGVYGPASEAMLLDDTKPEQRRYMYSLIYWSSNLSIAIGGTVGALMFEDYLFTLFVCLVASALFSLGITYYLLTETYELSAAEQQNSRKDGFRSLLRNYRTVVRDRVFMVFVISGMLLFSLERHLTNYIGIRLESDIQQAVLQPFGWTVSGIELLGYLRTENTICVILLSIVATKFLKGSTQKSEQNLLFIGFLLFLFGYGMLATSVTPWVLFTFMVVAVIGEVIFVPIHESYLGDLAPNHLRSSYLALNKTAFKGSALVGSAGIYIGSVFSSTVFSIFVWVSGIIGFGLFYAVMPQIYQLRKASGSAAETPIAG</sequence>
<dbReference type="InterPro" id="IPR036259">
    <property type="entry name" value="MFS_trans_sf"/>
</dbReference>
<gene>
    <name evidence="9" type="ORF">DNH61_06225</name>
</gene>
<keyword evidence="4 7" id="KW-0812">Transmembrane</keyword>
<feature type="transmembrane region" description="Helical" evidence="7">
    <location>
        <begin position="301"/>
        <end position="317"/>
    </location>
</feature>
<evidence type="ECO:0000256" key="3">
    <source>
        <dbReference type="ARBA" id="ARBA00022475"/>
    </source>
</evidence>
<feature type="domain" description="Major facilitator superfamily (MFS) profile" evidence="8">
    <location>
        <begin position="1"/>
        <end position="412"/>
    </location>
</feature>
<feature type="transmembrane region" description="Helical" evidence="7">
    <location>
        <begin position="140"/>
        <end position="159"/>
    </location>
</feature>
<feature type="transmembrane region" description="Helical" evidence="7">
    <location>
        <begin position="323"/>
        <end position="344"/>
    </location>
</feature>
<organism evidence="9 10">
    <name type="scientific">Paenibacillus sambharensis</name>
    <dbReference type="NCBI Taxonomy" id="1803190"/>
    <lineage>
        <taxon>Bacteria</taxon>
        <taxon>Bacillati</taxon>
        <taxon>Bacillota</taxon>
        <taxon>Bacilli</taxon>
        <taxon>Bacillales</taxon>
        <taxon>Paenibacillaceae</taxon>
        <taxon>Paenibacillus</taxon>
    </lineage>
</organism>
<feature type="transmembrane region" description="Helical" evidence="7">
    <location>
        <begin position="165"/>
        <end position="186"/>
    </location>
</feature>
<evidence type="ECO:0000256" key="2">
    <source>
        <dbReference type="ARBA" id="ARBA00022448"/>
    </source>
</evidence>
<dbReference type="PANTHER" id="PTHR23517:SF3">
    <property type="entry name" value="INTEGRAL MEMBRANE TRANSPORT PROTEIN"/>
    <property type="match status" value="1"/>
</dbReference>
<dbReference type="RefSeq" id="WP_111145801.1">
    <property type="nucleotide sequence ID" value="NZ_QKRB01000036.1"/>
</dbReference>
<dbReference type="PANTHER" id="PTHR23517">
    <property type="entry name" value="RESISTANCE PROTEIN MDTM, PUTATIVE-RELATED-RELATED"/>
    <property type="match status" value="1"/>
</dbReference>
<protein>
    <submittedName>
        <fullName evidence="9">MFS transporter</fullName>
    </submittedName>
</protein>
<evidence type="ECO:0000259" key="8">
    <source>
        <dbReference type="PROSITE" id="PS50850"/>
    </source>
</evidence>
<dbReference type="SUPFAM" id="SSF103473">
    <property type="entry name" value="MFS general substrate transporter"/>
    <property type="match status" value="1"/>
</dbReference>
<dbReference type="PROSITE" id="PS00216">
    <property type="entry name" value="SUGAR_TRANSPORT_1"/>
    <property type="match status" value="1"/>
</dbReference>
<dbReference type="OrthoDB" id="9793283at2"/>
<feature type="transmembrane region" description="Helical" evidence="7">
    <location>
        <begin position="216"/>
        <end position="234"/>
    </location>
</feature>
<feature type="transmembrane region" description="Helical" evidence="7">
    <location>
        <begin position="365"/>
        <end position="385"/>
    </location>
</feature>
<evidence type="ECO:0000256" key="7">
    <source>
        <dbReference type="SAM" id="Phobius"/>
    </source>
</evidence>
<keyword evidence="2" id="KW-0813">Transport</keyword>